<accession>A0A8H4W6H5</accession>
<dbReference type="AlphaFoldDB" id="A0A8H4W6H5"/>
<feature type="transmembrane region" description="Helical" evidence="1">
    <location>
        <begin position="113"/>
        <end position="132"/>
    </location>
</feature>
<evidence type="ECO:0000256" key="1">
    <source>
        <dbReference type="SAM" id="Phobius"/>
    </source>
</evidence>
<proteinExistence type="predicted"/>
<dbReference type="EMBL" id="JAAMPI010000256">
    <property type="protein sequence ID" value="KAF4633480.1"/>
    <property type="molecule type" value="Genomic_DNA"/>
</dbReference>
<keyword evidence="3" id="KW-1185">Reference proteome</keyword>
<evidence type="ECO:0000313" key="3">
    <source>
        <dbReference type="Proteomes" id="UP000566819"/>
    </source>
</evidence>
<gene>
    <name evidence="2" type="ORF">G7Y89_g4649</name>
</gene>
<keyword evidence="1" id="KW-0472">Membrane</keyword>
<comment type="caution">
    <text evidence="2">The sequence shown here is derived from an EMBL/GenBank/DDBJ whole genome shotgun (WGS) entry which is preliminary data.</text>
</comment>
<sequence>MEVPTSIQSKTIPENQTFQLLKLENLSQAHNTTKAKSGVQALDRVIRPVPGLSIDTGFEFRSPDPPYHVVFRKFPRHRLGPSLRQRISMSHIVLVVGKPFNITVHLVKVFRLYYKGVPVVVVVSFMTCFTPVMGQWQMPLSKVGSATSQLLGKASDNAPRTWGDHGGCGVATRGTVQQTVAAAIALHLHMHLPPATSSKLRNVTNGDGALPFA</sequence>
<organism evidence="2 3">
    <name type="scientific">Cudoniella acicularis</name>
    <dbReference type="NCBI Taxonomy" id="354080"/>
    <lineage>
        <taxon>Eukaryota</taxon>
        <taxon>Fungi</taxon>
        <taxon>Dikarya</taxon>
        <taxon>Ascomycota</taxon>
        <taxon>Pezizomycotina</taxon>
        <taxon>Leotiomycetes</taxon>
        <taxon>Helotiales</taxon>
        <taxon>Tricladiaceae</taxon>
        <taxon>Cudoniella</taxon>
    </lineage>
</organism>
<evidence type="ECO:0000313" key="2">
    <source>
        <dbReference type="EMBL" id="KAF4633480.1"/>
    </source>
</evidence>
<reference evidence="2 3" key="1">
    <citation type="submission" date="2020-03" db="EMBL/GenBank/DDBJ databases">
        <title>Draft Genome Sequence of Cudoniella acicularis.</title>
        <authorList>
            <person name="Buettner E."/>
            <person name="Kellner H."/>
        </authorList>
    </citation>
    <scope>NUCLEOTIDE SEQUENCE [LARGE SCALE GENOMIC DNA]</scope>
    <source>
        <strain evidence="2 3">DSM 108380</strain>
    </source>
</reference>
<dbReference type="Proteomes" id="UP000566819">
    <property type="component" value="Unassembled WGS sequence"/>
</dbReference>
<keyword evidence="1" id="KW-1133">Transmembrane helix</keyword>
<name>A0A8H4W6H5_9HELO</name>
<protein>
    <submittedName>
        <fullName evidence="2">Uncharacterized protein</fullName>
    </submittedName>
</protein>
<keyword evidence="1" id="KW-0812">Transmembrane</keyword>